<evidence type="ECO:0000313" key="3">
    <source>
        <dbReference type="EMBL" id="ABA04750.1"/>
    </source>
</evidence>
<evidence type="ECO:0000256" key="1">
    <source>
        <dbReference type="SAM" id="Coils"/>
    </source>
</evidence>
<keyword evidence="4" id="KW-1185">Reference proteome</keyword>
<dbReference type="HOGENOM" id="CLU_1658945_0_0_5"/>
<protein>
    <submittedName>
        <fullName evidence="3">Uncharacterized protein</fullName>
    </submittedName>
</protein>
<proteinExistence type="predicted"/>
<keyword evidence="1" id="KW-0175">Coiled coil</keyword>
<dbReference type="EMBL" id="CP000115">
    <property type="protein sequence ID" value="ABA04750.1"/>
    <property type="molecule type" value="Genomic_DNA"/>
</dbReference>
<dbReference type="eggNOG" id="ENOG5032CJY">
    <property type="taxonomic scope" value="Bacteria"/>
</dbReference>
<feature type="compositionally biased region" description="Acidic residues" evidence="2">
    <location>
        <begin position="91"/>
        <end position="100"/>
    </location>
</feature>
<dbReference type="KEGG" id="nwi:Nwi_1489"/>
<name>Q3SSJ1_NITWN</name>
<feature type="region of interest" description="Disordered" evidence="2">
    <location>
        <begin position="91"/>
        <end position="111"/>
    </location>
</feature>
<sequence length="159" mass="17297">MAQAESVLSTPPTNTSAQTIIELPQRAAGERLRQLAAQQRRAEKTRQRVRELREMASAEIERLIAFLDASDGYTMHELEAAVDDIPCDDNELDGAGDVDGEPSLGSANPHEVSAGVDQRLWAVGAADDREQDAAESGIADFEGLLEQIGQRDWQHTVMG</sequence>
<reference evidence="3 4" key="1">
    <citation type="journal article" date="2006" name="Appl. Environ. Microbiol.">
        <title>Genome sequence of the chemolithoautotrophic nitrite-oxidizing bacterium Nitrobacter winogradskyi Nb-255.</title>
        <authorList>
            <person name="Starkenburg S.R."/>
            <person name="Chain P.S."/>
            <person name="Sayavedra-Soto L.A."/>
            <person name="Hauser L."/>
            <person name="Land M.L."/>
            <person name="Larimer F.W."/>
            <person name="Malfatti S.A."/>
            <person name="Klotz M.G."/>
            <person name="Bottomley P.J."/>
            <person name="Arp D.J."/>
            <person name="Hickey W.J."/>
        </authorList>
    </citation>
    <scope>NUCLEOTIDE SEQUENCE [LARGE SCALE GENOMIC DNA]</scope>
    <source>
        <strain evidence="4">ATCC 25391 / DSM 10237 / CIP 104748 / NCIMB 11846 / Nb-255</strain>
    </source>
</reference>
<gene>
    <name evidence="3" type="ordered locus">Nwi_1489</name>
</gene>
<evidence type="ECO:0000256" key="2">
    <source>
        <dbReference type="SAM" id="MobiDB-lite"/>
    </source>
</evidence>
<dbReference type="Proteomes" id="UP000002531">
    <property type="component" value="Chromosome"/>
</dbReference>
<accession>Q3SSJ1</accession>
<organism evidence="3 4">
    <name type="scientific">Nitrobacter winogradskyi (strain ATCC 25391 / DSM 10237 / CIP 104748 / NCIMB 11846 / Nb-255)</name>
    <dbReference type="NCBI Taxonomy" id="323098"/>
    <lineage>
        <taxon>Bacteria</taxon>
        <taxon>Pseudomonadati</taxon>
        <taxon>Pseudomonadota</taxon>
        <taxon>Alphaproteobacteria</taxon>
        <taxon>Hyphomicrobiales</taxon>
        <taxon>Nitrobacteraceae</taxon>
        <taxon>Nitrobacter</taxon>
    </lineage>
</organism>
<dbReference type="AlphaFoldDB" id="Q3SSJ1"/>
<evidence type="ECO:0000313" key="4">
    <source>
        <dbReference type="Proteomes" id="UP000002531"/>
    </source>
</evidence>
<feature type="coiled-coil region" evidence="1">
    <location>
        <begin position="32"/>
        <end position="62"/>
    </location>
</feature>